<dbReference type="SMART" id="SM00369">
    <property type="entry name" value="LRR_TYP"/>
    <property type="match status" value="5"/>
</dbReference>
<dbReference type="PANTHER" id="PTHR46652:SF3">
    <property type="entry name" value="LEUCINE-RICH REPEAT-CONTAINING PROTEIN 9"/>
    <property type="match status" value="1"/>
</dbReference>
<dbReference type="InterPro" id="IPR025875">
    <property type="entry name" value="Leu-rich_rpt_4"/>
</dbReference>
<dbReference type="Gene3D" id="3.40.50.10140">
    <property type="entry name" value="Toll/interleukin-1 receptor homology (TIR) domain"/>
    <property type="match status" value="1"/>
</dbReference>
<accession>A0A1I5YR47</accession>
<dbReference type="SMART" id="SM00365">
    <property type="entry name" value="LRR_SD22"/>
    <property type="match status" value="5"/>
</dbReference>
<evidence type="ECO:0000256" key="1">
    <source>
        <dbReference type="ARBA" id="ARBA00022614"/>
    </source>
</evidence>
<dbReference type="SUPFAM" id="SSF52200">
    <property type="entry name" value="Toll/Interleukin receptor TIR domain"/>
    <property type="match status" value="1"/>
</dbReference>
<dbReference type="SMART" id="SM00255">
    <property type="entry name" value="TIR"/>
    <property type="match status" value="1"/>
</dbReference>
<sequence>MSSYNISPAEQLIEQNIRNRSKLLDLGNCSLHDKSPELFLLQKCDHIETLSLGTYYYINDKPVLSANKERPNLFNNIPESLPVSIKELYINETKIRDISKLAQYKNLTHFDGFGNNIAQITISDELPNLISLGLSNNDLNVTDQLELFPNLKYLYIGNNRISFFKKNLKDILPYLEVLYMYGNYMTNISFLQHHHSIKKLDLSNNELTDINVLEDLFNLEQLEIGKNPATREMPKEVLQSRNAAEIRSLIKKISLPQLLIEDSKPKEQKFLDLGNCGLTDNSHELKLLAQCNHLTGLSLGMAYYDEAGKYIESSNRQLTNIFNAVPATLPPALTGLQIRNTVIQNISNVNHLSSLMLLDLSNNKIKSIENIEQLNSLHELALHGNEITGINDVQFPPNLKTLHLSYNKITSIDGIEACKNLDSLIIYSNQISKLQPVIKLPSLKTLNIQGNPITDCPSDVWIDNDISQIRAYFNEMSASKNISASPEFPETFTAEKIAADEEILDVKLIILGNSNVGKTNLVNYLETGECLKKRNSTHGFEVKRWKPDIVKYPQLKNVEVSIWDFGGQEYYHDTYKLFLSNNAVYVVMWSADSDFSDKKEEVLHDDKPKQVIEHFELAYWLDTVKSFRNDINNTPLLVVQNKVDDLQQKRRIAQDIHSEYGIDESFHISLLNGSTQPGTIHARNLQGFTDYLAEQLHELAIKNKHAQFSEDFKYIRQEVLNLNEEGKPSIFGNEDELYIDKQTFYDICKKSRPGINPEHYPVWLYNSGALIYFEKNNLLNDRIFINPRKLSEKIYNVLNNNVLKNYGEILIDDDLKKNQLIIDVMISLGILYPHPAKSTTHYLAPQYLPEDHPIEDLFKIASSNAWQDSYWIKVPIFFYKKLMHHLLLCFIADDSIEARYFWKNGIMILKKNNINNGQVVLIKGLFPSEKKGIIQISVEDNSSDLQKEIFEKIYSFTMNNNEAAQGTANTDQQNYFLEKLELSVDKMEYIKYNRLKELAVSSINDTDNELLKFKHIVPFEVKGTMPKNIFVSYSHNNTIWLAKIRNHLAGLRRSNYIKEWTDQEIMAGDKWDLKIKEQLKKADIFILLLSADFIASEYIWQTELKEAIQSKKTIIPIYIESCDFTASPFIQGEKISDFEIVPKYENHLKPVSLWANEAEALSVIAMKIRQVIEEKDKPQRAI</sequence>
<dbReference type="InterPro" id="IPR000157">
    <property type="entry name" value="TIR_dom"/>
</dbReference>
<dbReference type="Pfam" id="PF13676">
    <property type="entry name" value="TIR_2"/>
    <property type="match status" value="1"/>
</dbReference>
<evidence type="ECO:0000313" key="4">
    <source>
        <dbReference type="EMBL" id="SFQ46622.1"/>
    </source>
</evidence>
<dbReference type="SUPFAM" id="SSF52540">
    <property type="entry name" value="P-loop containing nucleoside triphosphate hydrolases"/>
    <property type="match status" value="1"/>
</dbReference>
<evidence type="ECO:0000259" key="3">
    <source>
        <dbReference type="PROSITE" id="PS50104"/>
    </source>
</evidence>
<dbReference type="Proteomes" id="UP000199031">
    <property type="component" value="Unassembled WGS sequence"/>
</dbReference>
<protein>
    <submittedName>
        <fullName evidence="4">Leucine-rich repeat (LRR) protein</fullName>
    </submittedName>
</protein>
<name>A0A1I5YR47_9BACT</name>
<dbReference type="PROSITE" id="PS51450">
    <property type="entry name" value="LRR"/>
    <property type="match status" value="4"/>
</dbReference>
<reference evidence="4 5" key="1">
    <citation type="submission" date="2016-10" db="EMBL/GenBank/DDBJ databases">
        <authorList>
            <person name="de Groot N.N."/>
        </authorList>
    </citation>
    <scope>NUCLEOTIDE SEQUENCE [LARGE SCALE GENOMIC DNA]</scope>
    <source>
        <strain evidence="4 5">DSM 28286</strain>
    </source>
</reference>
<organism evidence="4 5">
    <name type="scientific">Parafilimonas terrae</name>
    <dbReference type="NCBI Taxonomy" id="1465490"/>
    <lineage>
        <taxon>Bacteria</taxon>
        <taxon>Pseudomonadati</taxon>
        <taxon>Bacteroidota</taxon>
        <taxon>Chitinophagia</taxon>
        <taxon>Chitinophagales</taxon>
        <taxon>Chitinophagaceae</taxon>
        <taxon>Parafilimonas</taxon>
    </lineage>
</organism>
<dbReference type="InterPro" id="IPR035897">
    <property type="entry name" value="Toll_tir_struct_dom_sf"/>
</dbReference>
<dbReference type="SUPFAM" id="SSF52058">
    <property type="entry name" value="L domain-like"/>
    <property type="match status" value="1"/>
</dbReference>
<dbReference type="Gene3D" id="3.40.50.300">
    <property type="entry name" value="P-loop containing nucleotide triphosphate hydrolases"/>
    <property type="match status" value="1"/>
</dbReference>
<dbReference type="EMBL" id="FOXQ01000013">
    <property type="protein sequence ID" value="SFQ46622.1"/>
    <property type="molecule type" value="Genomic_DNA"/>
</dbReference>
<gene>
    <name evidence="4" type="ORF">SAMN05444277_113132</name>
</gene>
<feature type="domain" description="TIR" evidence="3">
    <location>
        <begin position="1025"/>
        <end position="1172"/>
    </location>
</feature>
<dbReference type="AlphaFoldDB" id="A0A1I5YR47"/>
<keyword evidence="5" id="KW-1185">Reference proteome</keyword>
<dbReference type="PROSITE" id="PS50104">
    <property type="entry name" value="TIR"/>
    <property type="match status" value="1"/>
</dbReference>
<evidence type="ECO:0000256" key="2">
    <source>
        <dbReference type="ARBA" id="ARBA00022737"/>
    </source>
</evidence>
<dbReference type="Pfam" id="PF08477">
    <property type="entry name" value="Roc"/>
    <property type="match status" value="1"/>
</dbReference>
<dbReference type="Pfam" id="PF12799">
    <property type="entry name" value="LRR_4"/>
    <property type="match status" value="1"/>
</dbReference>
<dbReference type="PRINTS" id="PR00449">
    <property type="entry name" value="RASTRNSFRMNG"/>
</dbReference>
<dbReference type="RefSeq" id="WP_090662001.1">
    <property type="nucleotide sequence ID" value="NZ_FOXQ01000013.1"/>
</dbReference>
<dbReference type="InterPro" id="IPR027417">
    <property type="entry name" value="P-loop_NTPase"/>
</dbReference>
<dbReference type="InterPro" id="IPR003591">
    <property type="entry name" value="Leu-rich_rpt_typical-subtyp"/>
</dbReference>
<dbReference type="Gene3D" id="3.80.10.10">
    <property type="entry name" value="Ribonuclease Inhibitor"/>
    <property type="match status" value="2"/>
</dbReference>
<dbReference type="OrthoDB" id="1148122at2"/>
<dbReference type="InterPro" id="IPR032675">
    <property type="entry name" value="LRR_dom_sf"/>
</dbReference>
<keyword evidence="2" id="KW-0677">Repeat</keyword>
<dbReference type="InterPro" id="IPR050836">
    <property type="entry name" value="SDS22/Internalin_LRR"/>
</dbReference>
<dbReference type="GO" id="GO:0007165">
    <property type="term" value="P:signal transduction"/>
    <property type="evidence" value="ECO:0007669"/>
    <property type="project" value="InterPro"/>
</dbReference>
<evidence type="ECO:0000313" key="5">
    <source>
        <dbReference type="Proteomes" id="UP000199031"/>
    </source>
</evidence>
<proteinExistence type="predicted"/>
<dbReference type="PANTHER" id="PTHR46652">
    <property type="entry name" value="LEUCINE-RICH REPEAT AND IQ DOMAIN-CONTAINING PROTEIN 1-RELATED"/>
    <property type="match status" value="1"/>
</dbReference>
<dbReference type="InterPro" id="IPR001611">
    <property type="entry name" value="Leu-rich_rpt"/>
</dbReference>
<keyword evidence="1" id="KW-0433">Leucine-rich repeat</keyword>
<dbReference type="PROSITE" id="PS51419">
    <property type="entry name" value="RAB"/>
    <property type="match status" value="1"/>
</dbReference>
<dbReference type="STRING" id="1465490.SAMN05444277_113132"/>
<dbReference type="PRINTS" id="PR00019">
    <property type="entry name" value="LEURICHRPT"/>
</dbReference>